<protein>
    <submittedName>
        <fullName evidence="1">Uncharacterized protein</fullName>
    </submittedName>
</protein>
<evidence type="ECO:0000313" key="2">
    <source>
        <dbReference type="Proteomes" id="UP000824120"/>
    </source>
</evidence>
<name>A0A9J5YTW6_SOLCO</name>
<dbReference type="Proteomes" id="UP000824120">
    <property type="component" value="Chromosome 5"/>
</dbReference>
<gene>
    <name evidence="1" type="ORF">H5410_025703</name>
</gene>
<accession>A0A9J5YTW6</accession>
<sequence length="38" mass="4284">MTHSNLNLLDELYFYGLILPSTKVEKPVHSVKNPNSSP</sequence>
<dbReference type="AlphaFoldDB" id="A0A9J5YTW6"/>
<dbReference type="EMBL" id="JACXVP010000005">
    <property type="protein sequence ID" value="KAG5604211.1"/>
    <property type="molecule type" value="Genomic_DNA"/>
</dbReference>
<reference evidence="1 2" key="1">
    <citation type="submission" date="2020-09" db="EMBL/GenBank/DDBJ databases">
        <title>De no assembly of potato wild relative species, Solanum commersonii.</title>
        <authorList>
            <person name="Cho K."/>
        </authorList>
    </citation>
    <scope>NUCLEOTIDE SEQUENCE [LARGE SCALE GENOMIC DNA]</scope>
    <source>
        <strain evidence="1">LZ3.2</strain>
        <tissue evidence="1">Leaf</tissue>
    </source>
</reference>
<keyword evidence="2" id="KW-1185">Reference proteome</keyword>
<organism evidence="1 2">
    <name type="scientific">Solanum commersonii</name>
    <name type="common">Commerson's wild potato</name>
    <name type="synonym">Commerson's nightshade</name>
    <dbReference type="NCBI Taxonomy" id="4109"/>
    <lineage>
        <taxon>Eukaryota</taxon>
        <taxon>Viridiplantae</taxon>
        <taxon>Streptophyta</taxon>
        <taxon>Embryophyta</taxon>
        <taxon>Tracheophyta</taxon>
        <taxon>Spermatophyta</taxon>
        <taxon>Magnoliopsida</taxon>
        <taxon>eudicotyledons</taxon>
        <taxon>Gunneridae</taxon>
        <taxon>Pentapetalae</taxon>
        <taxon>asterids</taxon>
        <taxon>lamiids</taxon>
        <taxon>Solanales</taxon>
        <taxon>Solanaceae</taxon>
        <taxon>Solanoideae</taxon>
        <taxon>Solaneae</taxon>
        <taxon>Solanum</taxon>
    </lineage>
</organism>
<proteinExistence type="predicted"/>
<evidence type="ECO:0000313" key="1">
    <source>
        <dbReference type="EMBL" id="KAG5604211.1"/>
    </source>
</evidence>
<comment type="caution">
    <text evidence="1">The sequence shown here is derived from an EMBL/GenBank/DDBJ whole genome shotgun (WGS) entry which is preliminary data.</text>
</comment>